<gene>
    <name evidence="1" type="ORF">FWILDA_LOCUS18288</name>
</gene>
<name>A0A9W4WZK6_9GLOM</name>
<feature type="non-terminal residue" evidence="1">
    <location>
        <position position="1"/>
    </location>
</feature>
<evidence type="ECO:0000313" key="2">
    <source>
        <dbReference type="Proteomes" id="UP001153678"/>
    </source>
</evidence>
<reference evidence="1" key="1">
    <citation type="submission" date="2022-08" db="EMBL/GenBank/DDBJ databases">
        <authorList>
            <person name="Kallberg Y."/>
            <person name="Tangrot J."/>
            <person name="Rosling A."/>
        </authorList>
    </citation>
    <scope>NUCLEOTIDE SEQUENCE</scope>
    <source>
        <strain evidence="1">Wild A</strain>
    </source>
</reference>
<organism evidence="1 2">
    <name type="scientific">Funneliformis geosporum</name>
    <dbReference type="NCBI Taxonomy" id="1117311"/>
    <lineage>
        <taxon>Eukaryota</taxon>
        <taxon>Fungi</taxon>
        <taxon>Fungi incertae sedis</taxon>
        <taxon>Mucoromycota</taxon>
        <taxon>Glomeromycotina</taxon>
        <taxon>Glomeromycetes</taxon>
        <taxon>Glomerales</taxon>
        <taxon>Glomeraceae</taxon>
        <taxon>Funneliformis</taxon>
    </lineage>
</organism>
<keyword evidence="2" id="KW-1185">Reference proteome</keyword>
<proteinExistence type="predicted"/>
<dbReference type="EMBL" id="CAMKVN010017247">
    <property type="protein sequence ID" value="CAI2197864.1"/>
    <property type="molecule type" value="Genomic_DNA"/>
</dbReference>
<sequence>QKRLLADELLEVHQISQELHKELEDRDNIILLLRDHEEEL</sequence>
<protein>
    <submittedName>
        <fullName evidence="1">19352_t:CDS:1</fullName>
    </submittedName>
</protein>
<dbReference type="AlphaFoldDB" id="A0A9W4WZK6"/>
<dbReference type="Proteomes" id="UP001153678">
    <property type="component" value="Unassembled WGS sequence"/>
</dbReference>
<comment type="caution">
    <text evidence="1">The sequence shown here is derived from an EMBL/GenBank/DDBJ whole genome shotgun (WGS) entry which is preliminary data.</text>
</comment>
<evidence type="ECO:0000313" key="1">
    <source>
        <dbReference type="EMBL" id="CAI2197864.1"/>
    </source>
</evidence>
<accession>A0A9W4WZK6</accession>
<feature type="non-terminal residue" evidence="1">
    <location>
        <position position="40"/>
    </location>
</feature>